<keyword evidence="4" id="KW-1185">Reference proteome</keyword>
<dbReference type="Pfam" id="PF13306">
    <property type="entry name" value="LRR_5"/>
    <property type="match status" value="3"/>
</dbReference>
<feature type="chain" id="PRO_5045138716" evidence="1">
    <location>
        <begin position="32"/>
        <end position="549"/>
    </location>
</feature>
<comment type="caution">
    <text evidence="3">The sequence shown here is derived from an EMBL/GenBank/DDBJ whole genome shotgun (WGS) entry which is preliminary data.</text>
</comment>
<dbReference type="Proteomes" id="UP001490816">
    <property type="component" value="Unassembled WGS sequence"/>
</dbReference>
<dbReference type="InterPro" id="IPR032675">
    <property type="entry name" value="LRR_dom_sf"/>
</dbReference>
<dbReference type="RefSeq" id="WP_367286166.1">
    <property type="nucleotide sequence ID" value="NZ_JBBMEZ010000036.1"/>
</dbReference>
<accession>A0ABV1FBI5</accession>
<evidence type="ECO:0000313" key="3">
    <source>
        <dbReference type="EMBL" id="MEQ2470743.1"/>
    </source>
</evidence>
<dbReference type="PANTHER" id="PTHR45661:SF3">
    <property type="entry name" value="IG-LIKE DOMAIN-CONTAINING PROTEIN"/>
    <property type="match status" value="1"/>
</dbReference>
<organism evidence="3 4">
    <name type="scientific">Ruminococcoides intestinale</name>
    <dbReference type="NCBI Taxonomy" id="3133162"/>
    <lineage>
        <taxon>Bacteria</taxon>
        <taxon>Bacillati</taxon>
        <taxon>Bacillota</taxon>
        <taxon>Clostridia</taxon>
        <taxon>Eubacteriales</taxon>
        <taxon>Oscillospiraceae</taxon>
        <taxon>Ruminococcoides</taxon>
    </lineage>
</organism>
<dbReference type="PROSITE" id="PS51766">
    <property type="entry name" value="DOCKERIN"/>
    <property type="match status" value="1"/>
</dbReference>
<sequence length="549" mass="59086">MRKRVNKIISVALSATLAFGVFTALPMSANAVVSTASEVSAEAIPKHELYKSYTYGGYKYRIVGQKSNGRFNAWIESYSGKSASVNVPASVGDCDMVGIDNNCFSFNKTLKTIIVPKGIAEIGSSAFLGCTALTSVSLPSTLTKINFWAFKNCTSLSKLSIPSSVVSIGDNAFDNCLWYTNKSNGIVYAGKVAYKYKGKLADNSSVTIKSGTVSIGDYAFTDQKLTSVTLPSSLVSIGEQAFSYTNLKTVTIPKSVSSMGYNPFAYCSQLSSITVQSGNTNFYVQNDLLIAKNHMYSVTKDITDPDAPSTESRSYTSYAPYGSVVISLPSASTLKTVTIPETVKAIGNYAFAGSKIEKLTLNSGLESILTSAFSGCKNLSSVSFSDSIISICDSSFEECTSLKNLKFGKNLEFISYYAFYNCQNLQSVTIGENVKAICCDSFGNCNALVINGKIGSTAETFAKKYGYKFNSSETTRLKGDVDNNGIINVVDATDIQKYVVNLTDENGNKFIDVNNAEDVYVADVNGDGIINVVDATLIQKYIVRLVESL</sequence>
<name>A0ABV1FBI5_9FIRM</name>
<dbReference type="SUPFAM" id="SSF52058">
    <property type="entry name" value="L domain-like"/>
    <property type="match status" value="1"/>
</dbReference>
<dbReference type="InterPro" id="IPR036439">
    <property type="entry name" value="Dockerin_dom_sf"/>
</dbReference>
<keyword evidence="1" id="KW-0732">Signal</keyword>
<dbReference type="EMBL" id="JBBMEZ010000036">
    <property type="protein sequence ID" value="MEQ2470743.1"/>
    <property type="molecule type" value="Genomic_DNA"/>
</dbReference>
<dbReference type="PANTHER" id="PTHR45661">
    <property type="entry name" value="SURFACE ANTIGEN"/>
    <property type="match status" value="1"/>
</dbReference>
<dbReference type="CDD" id="cd14256">
    <property type="entry name" value="Dockerin_I"/>
    <property type="match status" value="1"/>
</dbReference>
<evidence type="ECO:0000313" key="4">
    <source>
        <dbReference type="Proteomes" id="UP001490816"/>
    </source>
</evidence>
<feature type="signal peptide" evidence="1">
    <location>
        <begin position="1"/>
        <end position="31"/>
    </location>
</feature>
<dbReference type="InterPro" id="IPR016134">
    <property type="entry name" value="Dockerin_dom"/>
</dbReference>
<evidence type="ECO:0000256" key="1">
    <source>
        <dbReference type="SAM" id="SignalP"/>
    </source>
</evidence>
<dbReference type="InterPro" id="IPR026906">
    <property type="entry name" value="LRR_5"/>
</dbReference>
<protein>
    <submittedName>
        <fullName evidence="3">Leucine-rich repeat protein</fullName>
    </submittedName>
</protein>
<proteinExistence type="predicted"/>
<feature type="domain" description="Dockerin" evidence="2">
    <location>
        <begin position="474"/>
        <end position="549"/>
    </location>
</feature>
<reference evidence="3 4" key="1">
    <citation type="submission" date="2024-03" db="EMBL/GenBank/DDBJ databases">
        <title>Human intestinal bacterial collection.</title>
        <authorList>
            <person name="Pauvert C."/>
            <person name="Hitch T.C.A."/>
            <person name="Clavel T."/>
        </authorList>
    </citation>
    <scope>NUCLEOTIDE SEQUENCE [LARGE SCALE GENOMIC DNA]</scope>
    <source>
        <strain evidence="3 4">CLA-JM-H38</strain>
    </source>
</reference>
<dbReference type="InterPro" id="IPR053139">
    <property type="entry name" value="Surface_bspA-like"/>
</dbReference>
<evidence type="ECO:0000259" key="2">
    <source>
        <dbReference type="PROSITE" id="PS51766"/>
    </source>
</evidence>
<dbReference type="Gene3D" id="1.10.1330.10">
    <property type="entry name" value="Dockerin domain"/>
    <property type="match status" value="1"/>
</dbReference>
<dbReference type="Gene3D" id="3.80.10.10">
    <property type="entry name" value="Ribonuclease Inhibitor"/>
    <property type="match status" value="2"/>
</dbReference>
<gene>
    <name evidence="3" type="ORF">WMO39_10480</name>
</gene>
<dbReference type="SUPFAM" id="SSF63446">
    <property type="entry name" value="Type I dockerin domain"/>
    <property type="match status" value="1"/>
</dbReference>